<accession>A0AA47MFT7</accession>
<proteinExistence type="predicted"/>
<evidence type="ECO:0000313" key="1">
    <source>
        <dbReference type="EMBL" id="KAK0139484.1"/>
    </source>
</evidence>
<dbReference type="Proteomes" id="UP001174136">
    <property type="component" value="Unassembled WGS sequence"/>
</dbReference>
<evidence type="ECO:0000313" key="2">
    <source>
        <dbReference type="Proteomes" id="UP001174136"/>
    </source>
</evidence>
<sequence>MKGRKRWDCNLEQLYLNDDPECCVSLSSSEGRGSREPIAVAPSTAWASVHLPPVVTSSERMHNGYAPP</sequence>
<comment type="caution">
    <text evidence="1">The sequence shown here is derived from an EMBL/GenBank/DDBJ whole genome shotgun (WGS) entry which is preliminary data.</text>
</comment>
<protein>
    <submittedName>
        <fullName evidence="1">Uncharacterized protein</fullName>
    </submittedName>
</protein>
<dbReference type="EMBL" id="JAOPHQ010004360">
    <property type="protein sequence ID" value="KAK0139484.1"/>
    <property type="molecule type" value="Genomic_DNA"/>
</dbReference>
<dbReference type="AlphaFoldDB" id="A0AA47MFT7"/>
<gene>
    <name evidence="1" type="ORF">N1851_023791</name>
</gene>
<keyword evidence="2" id="KW-1185">Reference proteome</keyword>
<name>A0AA47MFT7_MERPO</name>
<organism evidence="1 2">
    <name type="scientific">Merluccius polli</name>
    <name type="common">Benguela hake</name>
    <name type="synonym">Merluccius cadenati</name>
    <dbReference type="NCBI Taxonomy" id="89951"/>
    <lineage>
        <taxon>Eukaryota</taxon>
        <taxon>Metazoa</taxon>
        <taxon>Chordata</taxon>
        <taxon>Craniata</taxon>
        <taxon>Vertebrata</taxon>
        <taxon>Euteleostomi</taxon>
        <taxon>Actinopterygii</taxon>
        <taxon>Neopterygii</taxon>
        <taxon>Teleostei</taxon>
        <taxon>Neoteleostei</taxon>
        <taxon>Acanthomorphata</taxon>
        <taxon>Zeiogadaria</taxon>
        <taxon>Gadariae</taxon>
        <taxon>Gadiformes</taxon>
        <taxon>Gadoidei</taxon>
        <taxon>Merlucciidae</taxon>
        <taxon>Merluccius</taxon>
    </lineage>
</organism>
<reference evidence="1" key="1">
    <citation type="journal article" date="2023" name="Front. Mar. Sci.">
        <title>A new Merluccius polli reference genome to investigate the effects of global change in West African waters.</title>
        <authorList>
            <person name="Mateo J.L."/>
            <person name="Blanco-Fernandez C."/>
            <person name="Garcia-Vazquez E."/>
            <person name="Machado-Schiaffino G."/>
        </authorList>
    </citation>
    <scope>NUCLEOTIDE SEQUENCE</scope>
    <source>
        <strain evidence="1">C29</strain>
        <tissue evidence="1">Fin</tissue>
    </source>
</reference>